<accession>A0A0B5KUI2</accession>
<feature type="domain" description="PIN" evidence="1">
    <location>
        <begin position="127"/>
        <end position="221"/>
    </location>
</feature>
<organism evidence="2">
    <name type="scientific">Geobacillus sp. enrichment culture clone fosmid MGS-MG1</name>
    <dbReference type="NCBI Taxonomy" id="1549354"/>
    <lineage>
        <taxon>Bacteria</taxon>
        <taxon>Bacillati</taxon>
        <taxon>Bacillota</taxon>
        <taxon>Bacilli</taxon>
        <taxon>Bacillales</taxon>
        <taxon>Anoxybacillaceae</taxon>
        <taxon>Geobacillus</taxon>
        <taxon>environmental samples</taxon>
    </lineage>
</organism>
<dbReference type="Pfam" id="PF01850">
    <property type="entry name" value="PIN"/>
    <property type="match status" value="1"/>
</dbReference>
<dbReference type="Gene3D" id="3.40.50.1010">
    <property type="entry name" value="5'-nuclease"/>
    <property type="match status" value="1"/>
</dbReference>
<protein>
    <recommendedName>
        <fullName evidence="1">PIN domain-containing protein</fullName>
    </recommendedName>
</protein>
<evidence type="ECO:0000259" key="1">
    <source>
        <dbReference type="Pfam" id="PF01850"/>
    </source>
</evidence>
<dbReference type="InterPro" id="IPR029060">
    <property type="entry name" value="PIN-like_dom_sf"/>
</dbReference>
<name>A0A0B5KUI2_9BACL</name>
<sequence length="240" mass="28096">MSFVMTYEDAIDEHFGQASIYIDACFILAYMDSDDPRGDKVCEILQKWHNEGVTKLGISTHVFGEVVHNLFIQEILLPLEIYHKNQSNLHSKSRQNHPLGELEESVPFLYNVWKKHIPKFYKKNVSINISELIKFVKMNYPSQRNKLQIFYNSSIDRYNEFLSAIRQHFRIEFLTTDANIQDLALAQMRLLQLEAYDALHYAIATYHHYDYFATLDGDFVHALYNQDLDLAPITKIVKIA</sequence>
<dbReference type="AlphaFoldDB" id="A0A0B5KUI2"/>
<proteinExistence type="predicted"/>
<dbReference type="InterPro" id="IPR002716">
    <property type="entry name" value="PIN_dom"/>
</dbReference>
<dbReference type="SUPFAM" id="SSF88723">
    <property type="entry name" value="PIN domain-like"/>
    <property type="match status" value="2"/>
</dbReference>
<evidence type="ECO:0000313" key="2">
    <source>
        <dbReference type="EMBL" id="AJG38085.1"/>
    </source>
</evidence>
<reference evidence="2" key="1">
    <citation type="journal article" date="2015" name="Environ. Microbiol.">
        <title>Pressure adaptation is linked to thermal adaptation in salt-saturated marine habitats.</title>
        <authorList>
            <consortium name="The MAMBA Consortium"/>
            <person name="Alcaide M."/>
            <person name="Stogios P.J."/>
            <person name="Lafraya A."/>
            <person name="Tchigvintsev A."/>
            <person name="Flick R."/>
            <person name="Bargiela R."/>
            <person name="Chernikova T.N."/>
            <person name="Reva O.N."/>
            <person name="Hai T."/>
            <person name="Leggewie C.C."/>
            <person name="Katzke N."/>
            <person name="La Cono V."/>
            <person name="Matesanz R."/>
            <person name="Jebbar M."/>
            <person name="Jaeger K.E."/>
            <person name="Yakimov M.M."/>
            <person name="Yakunin A.F."/>
            <person name="Golyshin P.N."/>
            <person name="Golyshina O.V."/>
            <person name="Savchenko A."/>
            <person name="Ferrer M."/>
        </authorList>
    </citation>
    <scope>NUCLEOTIDE SEQUENCE</scope>
</reference>
<dbReference type="EMBL" id="KF831418">
    <property type="protein sequence ID" value="AJG38085.1"/>
    <property type="molecule type" value="Genomic_DNA"/>
</dbReference>